<keyword evidence="6 7" id="KW-0472">Membrane</keyword>
<dbReference type="InterPro" id="IPR023408">
    <property type="entry name" value="MscS_beta-dom_sf"/>
</dbReference>
<dbReference type="GO" id="GO:0005886">
    <property type="term" value="C:plasma membrane"/>
    <property type="evidence" value="ECO:0007669"/>
    <property type="project" value="UniProtKB-SubCell"/>
</dbReference>
<comment type="subcellular location">
    <subcellularLocation>
        <location evidence="1">Cell membrane</location>
        <topology evidence="1">Multi-pass membrane protein</topology>
    </subcellularLocation>
</comment>
<dbReference type="InterPro" id="IPR011066">
    <property type="entry name" value="MscS_channel_C_sf"/>
</dbReference>
<evidence type="ECO:0000256" key="4">
    <source>
        <dbReference type="ARBA" id="ARBA00022692"/>
    </source>
</evidence>
<comment type="similarity">
    <text evidence="2">Belongs to the MscS (TC 1.A.23) family.</text>
</comment>
<keyword evidence="5 7" id="KW-1133">Transmembrane helix</keyword>
<evidence type="ECO:0000256" key="1">
    <source>
        <dbReference type="ARBA" id="ARBA00004651"/>
    </source>
</evidence>
<dbReference type="Proteomes" id="UP000198521">
    <property type="component" value="Unassembled WGS sequence"/>
</dbReference>
<accession>A0A1H7T4N9</accession>
<evidence type="ECO:0000256" key="2">
    <source>
        <dbReference type="ARBA" id="ARBA00008017"/>
    </source>
</evidence>
<dbReference type="AlphaFoldDB" id="A0A1H7T4N9"/>
<dbReference type="SUPFAM" id="SSF82689">
    <property type="entry name" value="Mechanosensitive channel protein MscS (YggB), C-terminal domain"/>
    <property type="match status" value="1"/>
</dbReference>
<dbReference type="Gene3D" id="3.30.70.100">
    <property type="match status" value="1"/>
</dbReference>
<dbReference type="InterPro" id="IPR011014">
    <property type="entry name" value="MscS_channel_TM-2"/>
</dbReference>
<sequence>MEKLYEYFEIAIDKVVFFAPRIIGAALVFWIGFKIIKKILQLLDKTLEKTGISDTMRPFLLSIISVILKIAVIFAIVTILGVDLSGLLAILAAVGFAIGMSLQGSLGNFASGILIMFLKPYEAGDWIQVGDSFGKVEEIGIFSTVVITPGDKVLIIPNAKITDDVVANYSKKGVVRLEIGVTMPYNEDFSKVKRVIENAIAPIDKILDNPKTEIGIENFDSHNILIAVRPYVKPDDFWEVTFMTHQEIKKAFSEHDIKVAYSEGVELGSIGV</sequence>
<dbReference type="Gene3D" id="1.10.287.1260">
    <property type="match status" value="1"/>
</dbReference>
<dbReference type="InterPro" id="IPR049278">
    <property type="entry name" value="MS_channel_C"/>
</dbReference>
<dbReference type="Pfam" id="PF00924">
    <property type="entry name" value="MS_channel_2nd"/>
    <property type="match status" value="1"/>
</dbReference>
<keyword evidence="4 7" id="KW-0812">Transmembrane</keyword>
<evidence type="ECO:0000256" key="6">
    <source>
        <dbReference type="ARBA" id="ARBA00023136"/>
    </source>
</evidence>
<dbReference type="Pfam" id="PF21082">
    <property type="entry name" value="MS_channel_3rd"/>
    <property type="match status" value="1"/>
</dbReference>
<keyword evidence="11" id="KW-1185">Reference proteome</keyword>
<evidence type="ECO:0000259" key="8">
    <source>
        <dbReference type="Pfam" id="PF00924"/>
    </source>
</evidence>
<dbReference type="PANTHER" id="PTHR30221">
    <property type="entry name" value="SMALL-CONDUCTANCE MECHANOSENSITIVE CHANNEL"/>
    <property type="match status" value="1"/>
</dbReference>
<feature type="transmembrane region" description="Helical" evidence="7">
    <location>
        <begin position="59"/>
        <end position="82"/>
    </location>
</feature>
<organism evidence="10 11">
    <name type="scientific">Aquimarina amphilecti</name>
    <dbReference type="NCBI Taxonomy" id="1038014"/>
    <lineage>
        <taxon>Bacteria</taxon>
        <taxon>Pseudomonadati</taxon>
        <taxon>Bacteroidota</taxon>
        <taxon>Flavobacteriia</taxon>
        <taxon>Flavobacteriales</taxon>
        <taxon>Flavobacteriaceae</taxon>
        <taxon>Aquimarina</taxon>
    </lineage>
</organism>
<evidence type="ECO:0000256" key="7">
    <source>
        <dbReference type="SAM" id="Phobius"/>
    </source>
</evidence>
<dbReference type="InterPro" id="IPR008910">
    <property type="entry name" value="MSC_TM_helix"/>
</dbReference>
<protein>
    <submittedName>
        <fullName evidence="10">Small conductance mechanosensitive channel</fullName>
    </submittedName>
</protein>
<feature type="domain" description="Mechanosensitive ion channel MscS C-terminal" evidence="9">
    <location>
        <begin position="179"/>
        <end position="258"/>
    </location>
</feature>
<feature type="domain" description="Mechanosensitive ion channel MscS" evidence="8">
    <location>
        <begin position="105"/>
        <end position="171"/>
    </location>
</feature>
<proteinExistence type="inferred from homology"/>
<dbReference type="GO" id="GO:0008381">
    <property type="term" value="F:mechanosensitive monoatomic ion channel activity"/>
    <property type="evidence" value="ECO:0007669"/>
    <property type="project" value="InterPro"/>
</dbReference>
<dbReference type="Pfam" id="PF05552">
    <property type="entry name" value="MS_channel_1st_1"/>
    <property type="match status" value="1"/>
</dbReference>
<dbReference type="PANTHER" id="PTHR30221:SF1">
    <property type="entry name" value="SMALL-CONDUCTANCE MECHANOSENSITIVE CHANNEL"/>
    <property type="match status" value="1"/>
</dbReference>
<keyword evidence="3" id="KW-1003">Cell membrane</keyword>
<reference evidence="10 11" key="1">
    <citation type="submission" date="2016-10" db="EMBL/GenBank/DDBJ databases">
        <authorList>
            <person name="de Groot N.N."/>
        </authorList>
    </citation>
    <scope>NUCLEOTIDE SEQUENCE [LARGE SCALE GENOMIC DNA]</scope>
    <source>
        <strain evidence="10 11">DSM 25232</strain>
    </source>
</reference>
<dbReference type="STRING" id="1038014.SAMN04487910_3269"/>
<name>A0A1H7T4N9_AQUAM</name>
<dbReference type="InterPro" id="IPR045275">
    <property type="entry name" value="MscS_archaea/bacteria_type"/>
</dbReference>
<evidence type="ECO:0000313" key="10">
    <source>
        <dbReference type="EMBL" id="SEL79256.1"/>
    </source>
</evidence>
<feature type="transmembrane region" description="Helical" evidence="7">
    <location>
        <begin position="15"/>
        <end position="36"/>
    </location>
</feature>
<dbReference type="InterPro" id="IPR006685">
    <property type="entry name" value="MscS_channel_2nd"/>
</dbReference>
<dbReference type="Gene3D" id="2.30.30.60">
    <property type="match status" value="1"/>
</dbReference>
<dbReference type="SUPFAM" id="SSF50182">
    <property type="entry name" value="Sm-like ribonucleoproteins"/>
    <property type="match status" value="1"/>
</dbReference>
<gene>
    <name evidence="10" type="ORF">SAMN04487910_3269</name>
</gene>
<evidence type="ECO:0000256" key="5">
    <source>
        <dbReference type="ARBA" id="ARBA00022989"/>
    </source>
</evidence>
<evidence type="ECO:0000259" key="9">
    <source>
        <dbReference type="Pfam" id="PF21082"/>
    </source>
</evidence>
<dbReference type="EMBL" id="FOAB01000006">
    <property type="protein sequence ID" value="SEL79256.1"/>
    <property type="molecule type" value="Genomic_DNA"/>
</dbReference>
<dbReference type="RefSeq" id="WP_091410456.1">
    <property type="nucleotide sequence ID" value="NZ_FOAB01000006.1"/>
</dbReference>
<dbReference type="InterPro" id="IPR010920">
    <property type="entry name" value="LSM_dom_sf"/>
</dbReference>
<dbReference type="SUPFAM" id="SSF82861">
    <property type="entry name" value="Mechanosensitive channel protein MscS (YggB), transmembrane region"/>
    <property type="match status" value="1"/>
</dbReference>
<dbReference type="OrthoDB" id="9809206at2"/>
<feature type="transmembrane region" description="Helical" evidence="7">
    <location>
        <begin position="88"/>
        <end position="118"/>
    </location>
</feature>
<evidence type="ECO:0000256" key="3">
    <source>
        <dbReference type="ARBA" id="ARBA00022475"/>
    </source>
</evidence>
<evidence type="ECO:0000313" key="11">
    <source>
        <dbReference type="Proteomes" id="UP000198521"/>
    </source>
</evidence>